<dbReference type="GO" id="GO:0005829">
    <property type="term" value="C:cytosol"/>
    <property type="evidence" value="ECO:0007669"/>
    <property type="project" value="TreeGrafter"/>
</dbReference>
<proteinExistence type="predicted"/>
<dbReference type="SMART" id="SM00530">
    <property type="entry name" value="HTH_XRE"/>
    <property type="match status" value="1"/>
</dbReference>
<dbReference type="GO" id="GO:0003677">
    <property type="term" value="F:DNA binding"/>
    <property type="evidence" value="ECO:0007669"/>
    <property type="project" value="UniProtKB-KW"/>
</dbReference>
<dbReference type="CDD" id="cd00093">
    <property type="entry name" value="HTH_XRE"/>
    <property type="match status" value="1"/>
</dbReference>
<dbReference type="PANTHER" id="PTHR46797">
    <property type="entry name" value="HTH-TYPE TRANSCRIPTIONAL REGULATOR"/>
    <property type="match status" value="1"/>
</dbReference>
<dbReference type="EMBL" id="OBEL01000006">
    <property type="protein sequence ID" value="SNZ21059.1"/>
    <property type="molecule type" value="Genomic_DNA"/>
</dbReference>
<keyword evidence="2" id="KW-0238">DNA-binding</keyword>
<dbReference type="SUPFAM" id="SSF47413">
    <property type="entry name" value="lambda repressor-like DNA-binding domains"/>
    <property type="match status" value="1"/>
</dbReference>
<gene>
    <name evidence="5" type="ORF">SAMN06265368_4173</name>
</gene>
<accession>A0A285PH59</accession>
<organism evidence="5 6">
    <name type="scientific">Cohaesibacter gelatinilyticus</name>
    <dbReference type="NCBI Taxonomy" id="372072"/>
    <lineage>
        <taxon>Bacteria</taxon>
        <taxon>Pseudomonadati</taxon>
        <taxon>Pseudomonadota</taxon>
        <taxon>Alphaproteobacteria</taxon>
        <taxon>Hyphomicrobiales</taxon>
        <taxon>Cohaesibacteraceae</taxon>
    </lineage>
</organism>
<dbReference type="InterPro" id="IPR001387">
    <property type="entry name" value="Cro/C1-type_HTH"/>
</dbReference>
<dbReference type="Pfam" id="PF07883">
    <property type="entry name" value="Cupin_2"/>
    <property type="match status" value="1"/>
</dbReference>
<dbReference type="Proteomes" id="UP000219439">
    <property type="component" value="Unassembled WGS sequence"/>
</dbReference>
<reference evidence="5 6" key="1">
    <citation type="submission" date="2017-09" db="EMBL/GenBank/DDBJ databases">
        <authorList>
            <person name="Ehlers B."/>
            <person name="Leendertz F.H."/>
        </authorList>
    </citation>
    <scope>NUCLEOTIDE SEQUENCE [LARGE SCALE GENOMIC DNA]</scope>
    <source>
        <strain evidence="5 6">DSM 18289</strain>
    </source>
</reference>
<dbReference type="InterPro" id="IPR013096">
    <property type="entry name" value="Cupin_2"/>
</dbReference>
<name>A0A285PH59_9HYPH</name>
<dbReference type="GO" id="GO:0003700">
    <property type="term" value="F:DNA-binding transcription factor activity"/>
    <property type="evidence" value="ECO:0007669"/>
    <property type="project" value="TreeGrafter"/>
</dbReference>
<dbReference type="RefSeq" id="WP_097155420.1">
    <property type="nucleotide sequence ID" value="NZ_OBEL01000006.1"/>
</dbReference>
<dbReference type="PROSITE" id="PS50943">
    <property type="entry name" value="HTH_CROC1"/>
    <property type="match status" value="1"/>
</dbReference>
<keyword evidence="6" id="KW-1185">Reference proteome</keyword>
<dbReference type="InterPro" id="IPR011051">
    <property type="entry name" value="RmlC_Cupin_sf"/>
</dbReference>
<dbReference type="InterPro" id="IPR050807">
    <property type="entry name" value="TransReg_Diox_bact_type"/>
</dbReference>
<evidence type="ECO:0000256" key="1">
    <source>
        <dbReference type="ARBA" id="ARBA00023015"/>
    </source>
</evidence>
<feature type="domain" description="HTH cro/C1-type" evidence="4">
    <location>
        <begin position="10"/>
        <end position="64"/>
    </location>
</feature>
<evidence type="ECO:0000313" key="5">
    <source>
        <dbReference type="EMBL" id="SNZ21059.1"/>
    </source>
</evidence>
<dbReference type="OrthoDB" id="189170at2"/>
<dbReference type="PANTHER" id="PTHR46797:SF23">
    <property type="entry name" value="HTH-TYPE TRANSCRIPTIONAL REGULATOR SUTR"/>
    <property type="match status" value="1"/>
</dbReference>
<evidence type="ECO:0000259" key="4">
    <source>
        <dbReference type="PROSITE" id="PS50943"/>
    </source>
</evidence>
<dbReference type="InterPro" id="IPR014710">
    <property type="entry name" value="RmlC-like_jellyroll"/>
</dbReference>
<dbReference type="Gene3D" id="2.60.120.10">
    <property type="entry name" value="Jelly Rolls"/>
    <property type="match status" value="1"/>
</dbReference>
<sequence length="187" mass="20805">MDHKKILINLKSIRENAGLSLSQTSELTGVSKAMLHQIEKGDSSPTIATLWKLAKGFRLPLTAFLEDLVQTETTFTPAPSETISFPDGLTIHTIFPFDPRFGSETFCLVLEPGQTHLSNAHVCGVVEDVFVIKGEMEVLFDGEWTAYKTGDGLRFNADQPHGYRNLASEPVQFHNVMHYSKMAKIHS</sequence>
<dbReference type="Pfam" id="PF01381">
    <property type="entry name" value="HTH_3"/>
    <property type="match status" value="1"/>
</dbReference>
<keyword evidence="1" id="KW-0805">Transcription regulation</keyword>
<dbReference type="Gene3D" id="1.10.260.40">
    <property type="entry name" value="lambda repressor-like DNA-binding domains"/>
    <property type="match status" value="1"/>
</dbReference>
<evidence type="ECO:0000256" key="2">
    <source>
        <dbReference type="ARBA" id="ARBA00023125"/>
    </source>
</evidence>
<evidence type="ECO:0000256" key="3">
    <source>
        <dbReference type="ARBA" id="ARBA00023163"/>
    </source>
</evidence>
<dbReference type="AlphaFoldDB" id="A0A285PH59"/>
<keyword evidence="3" id="KW-0804">Transcription</keyword>
<protein>
    <submittedName>
        <fullName evidence="5">Transcriptional regulator, XRE family with cupin sensor</fullName>
    </submittedName>
</protein>
<evidence type="ECO:0000313" key="6">
    <source>
        <dbReference type="Proteomes" id="UP000219439"/>
    </source>
</evidence>
<dbReference type="SUPFAM" id="SSF51182">
    <property type="entry name" value="RmlC-like cupins"/>
    <property type="match status" value="1"/>
</dbReference>
<dbReference type="InterPro" id="IPR010982">
    <property type="entry name" value="Lambda_DNA-bd_dom_sf"/>
</dbReference>
<dbReference type="CDD" id="cd02209">
    <property type="entry name" value="cupin_XRE_C"/>
    <property type="match status" value="1"/>
</dbReference>